<dbReference type="Gramene" id="TraesRN1A0100150600.1">
    <property type="protein sequence ID" value="TraesRN1A0100150600.1"/>
    <property type="gene ID" value="TraesRN1A0100150600"/>
</dbReference>
<dbReference type="PANTHER" id="PTHR44586:SF17">
    <property type="entry name" value="DUF295 DOMAIN-CONTAINING PROTEIN"/>
    <property type="match status" value="1"/>
</dbReference>
<dbReference type="Pfam" id="PF12937">
    <property type="entry name" value="F-box-like"/>
    <property type="match status" value="1"/>
</dbReference>
<dbReference type="Gramene" id="TraesROB_scaffold_027057_01G000700.1">
    <property type="protein sequence ID" value="TraesROB_scaffold_027057_01G000700.1"/>
    <property type="gene ID" value="TraesROB_scaffold_027057_01G000700"/>
</dbReference>
<keyword evidence="4" id="KW-1185">Reference proteome</keyword>
<organism evidence="3">
    <name type="scientific">Triticum aestivum</name>
    <name type="common">Wheat</name>
    <dbReference type="NCBI Taxonomy" id="4565"/>
    <lineage>
        <taxon>Eukaryota</taxon>
        <taxon>Viridiplantae</taxon>
        <taxon>Streptophyta</taxon>
        <taxon>Embryophyta</taxon>
        <taxon>Tracheophyta</taxon>
        <taxon>Spermatophyta</taxon>
        <taxon>Magnoliopsida</taxon>
        <taxon>Liliopsida</taxon>
        <taxon>Poales</taxon>
        <taxon>Poaceae</taxon>
        <taxon>BOP clade</taxon>
        <taxon>Pooideae</taxon>
        <taxon>Triticodae</taxon>
        <taxon>Triticeae</taxon>
        <taxon>Triticinae</taxon>
        <taxon>Triticum</taxon>
    </lineage>
</organism>
<evidence type="ECO:0000313" key="3">
    <source>
        <dbReference type="EnsemblPlants" id="TraesCS1A02G053400.1.cds1"/>
    </source>
</evidence>
<dbReference type="Gramene" id="TraesJAG1A03G00018860.1">
    <property type="protein sequence ID" value="TraesJAG1A03G00018860.1.CDS1"/>
    <property type="gene ID" value="TraesJAG1A03G00018860"/>
</dbReference>
<evidence type="ECO:0000259" key="2">
    <source>
        <dbReference type="Pfam" id="PF12937"/>
    </source>
</evidence>
<sequence length="416" mass="46620">MAGALAIAAAAGSYDRDWAGLPEEILLMFMQELEIPDLVRSGAVCASWHAAYLDVRRHRFPLPIPRNQLPCLLYACRDSAADGAVVCCPFTGDSVRVPLPQPPLTRHSTIGSAHGWLVTADEASNLHVLNPITGAHAALPPITTLHHVESCTDAEGRLMYNVFEGGDPEPIPFDAREARDCMYHRVTLSCSPAAGSACIVLLVHMPDGELSYARLGDERWTLISPDDHQLMGISWGFMDSFYNEDDGLFYVLRSHRSVFTLNFNGPFLVVKKIMRRDRKGNDPSSMYILQAPWGDILQIWRWRSYVDSSTPVELPGDLLGHNEDDIDRYIELRTTEIEIYKVDLENQTLVKMTSLAGHALFLGYNSTMCFATKDFPTLKPNCVYITDDSYEYVNIGKHNWATNRSLGYRKQESADF</sequence>
<dbReference type="Gramene" id="TraesMAC1A03G00018860.1">
    <property type="protein sequence ID" value="TraesMAC1A03G00018860.1.CDS1"/>
    <property type="gene ID" value="TraesMAC1A03G00018860"/>
</dbReference>
<dbReference type="OMA" id="ELNTIGM"/>
<evidence type="ECO:0000313" key="4">
    <source>
        <dbReference type="Proteomes" id="UP000019116"/>
    </source>
</evidence>
<dbReference type="PANTHER" id="PTHR44586">
    <property type="entry name" value="F-BOX DOMAIN CONTAINING PROTEIN, EXPRESSED"/>
    <property type="match status" value="1"/>
</dbReference>
<name>A0A3B5XVM4_WHEAT</name>
<dbReference type="Gramene" id="TraesSYM1A03G00019400.1">
    <property type="protein sequence ID" value="TraesSYM1A03G00019400.1.CDS1"/>
    <property type="gene ID" value="TraesSYM1A03G00019400"/>
</dbReference>
<dbReference type="Gene3D" id="1.20.1280.50">
    <property type="match status" value="1"/>
</dbReference>
<evidence type="ECO:0000259" key="1">
    <source>
        <dbReference type="Pfam" id="PF03478"/>
    </source>
</evidence>
<reference evidence="3" key="2">
    <citation type="submission" date="2018-10" db="UniProtKB">
        <authorList>
            <consortium name="EnsemblPlants"/>
        </authorList>
    </citation>
    <scope>IDENTIFICATION</scope>
</reference>
<dbReference type="OrthoDB" id="643749at2759"/>
<dbReference type="InterPro" id="IPR036047">
    <property type="entry name" value="F-box-like_dom_sf"/>
</dbReference>
<dbReference type="Gramene" id="TraesWEE_scaffold_017396_01G000800.1">
    <property type="protein sequence ID" value="TraesWEE_scaffold_017396_01G000800.1"/>
    <property type="gene ID" value="TraesWEE_scaffold_017396_01G000800"/>
</dbReference>
<dbReference type="SUPFAM" id="SSF81383">
    <property type="entry name" value="F-box domain"/>
    <property type="match status" value="1"/>
</dbReference>
<dbReference type="Gramene" id="TraesLAC1A03G00020130.1">
    <property type="protein sequence ID" value="TraesLAC1A03G00020130.1.CDS1"/>
    <property type="gene ID" value="TraesLAC1A03G00020130"/>
</dbReference>
<proteinExistence type="predicted"/>
<reference evidence="3" key="1">
    <citation type="submission" date="2018-08" db="EMBL/GenBank/DDBJ databases">
        <authorList>
            <person name="Rossello M."/>
        </authorList>
    </citation>
    <scope>NUCLEOTIDE SEQUENCE [LARGE SCALE GENOMIC DNA]</scope>
    <source>
        <strain evidence="3">cv. Chinese Spring</strain>
    </source>
</reference>
<protein>
    <submittedName>
        <fullName evidence="3">Uncharacterized protein</fullName>
    </submittedName>
</protein>
<dbReference type="STRING" id="4565.A0A3B5XVM4"/>
<dbReference type="Gramene" id="TraesCLE_scaffold_022053_01G000200.1">
    <property type="protein sequence ID" value="TraesCLE_scaffold_022053_01G000200.1"/>
    <property type="gene ID" value="TraesCLE_scaffold_022053_01G000200"/>
</dbReference>
<dbReference type="EnsemblPlants" id="TraesCS1A02G053400.1">
    <property type="protein sequence ID" value="TraesCS1A02G053400.1.cds1"/>
    <property type="gene ID" value="TraesCS1A02G053400"/>
</dbReference>
<dbReference type="Gramene" id="TraesLDM1A03G00019540.1">
    <property type="protein sequence ID" value="TraesLDM1A03G00019540.1.CDS1"/>
    <property type="gene ID" value="TraesLDM1A03G00019540"/>
</dbReference>
<dbReference type="Pfam" id="PF03478">
    <property type="entry name" value="Beta-prop_KIB1-4"/>
    <property type="match status" value="1"/>
</dbReference>
<dbReference type="Gramene" id="TraesARI1A03G00018990.1">
    <property type="protein sequence ID" value="TraesARI1A03G00018990.1.CDS1"/>
    <property type="gene ID" value="TraesARI1A03G00018990"/>
</dbReference>
<dbReference type="Proteomes" id="UP000019116">
    <property type="component" value="Chromosome 1A"/>
</dbReference>
<dbReference type="Gramene" id="TraesCAD_scaffold_016790_01G000200.1">
    <property type="protein sequence ID" value="TraesCAD_scaffold_016790_01G000200.1"/>
    <property type="gene ID" value="TraesCAD_scaffold_016790_01G000200"/>
</dbReference>
<dbReference type="Gramene" id="TraesCS1A03G0133100.1">
    <property type="protein sequence ID" value="TraesCS1A03G0133100.1.CDS1"/>
    <property type="gene ID" value="TraesCS1A03G0133100"/>
</dbReference>
<dbReference type="InterPro" id="IPR001810">
    <property type="entry name" value="F-box_dom"/>
</dbReference>
<dbReference type="Gramene" id="TraesSTA1A03G00017710.1">
    <property type="protein sequence ID" value="TraesSTA1A03G00017710.1.CDS1"/>
    <property type="gene ID" value="TraesSTA1A03G00017710"/>
</dbReference>
<dbReference type="AlphaFoldDB" id="A0A3B5XVM4"/>
<feature type="domain" description="KIB1-4 beta-propeller" evidence="1">
    <location>
        <begin position="94"/>
        <end position="392"/>
    </location>
</feature>
<accession>A0A3B5XVM4</accession>
<dbReference type="Gramene" id="TraesCS1A02G053400.1">
    <property type="protein sequence ID" value="TraesCS1A02G053400.1.cds1"/>
    <property type="gene ID" value="TraesCS1A02G053400"/>
</dbReference>
<feature type="domain" description="F-box" evidence="2">
    <location>
        <begin position="18"/>
        <end position="52"/>
    </location>
</feature>
<dbReference type="Gramene" id="TraesNOR1A03G00018810.1">
    <property type="protein sequence ID" value="TraesNOR1A03G00018810.1.CDS1"/>
    <property type="gene ID" value="TraesNOR1A03G00018810"/>
</dbReference>
<dbReference type="InterPro" id="IPR005174">
    <property type="entry name" value="KIB1-4_b-propeller"/>
</dbReference>